<dbReference type="GeneID" id="85366376"/>
<dbReference type="RefSeq" id="XP_060328515.1">
    <property type="nucleotide sequence ID" value="XM_060482828.1"/>
</dbReference>
<proteinExistence type="predicted"/>
<sequence length="289" mass="31993">MLVPQNDSQDNDHGVFPISIARDSRSARAAWWGVFAVSSIVSLSSLIEIGKEKNCWKWLCDKAPRLSRRGPSQDILLPSYRSAASTPATISRTSLSHHQPKPQNIDLVSGWDDMLSLKRPKKNKSPPPPPSLHLHSDKPSDEDEAFAADTMKYLQSFTARSLGIPSLEDRSRAPSPYVVPKLIVPGSVDEASSELYRRRPSITEDATSSISSVYDIPWPLPPPEIPVSPSRYSIIDAAEYPITCSLLEQRKTAPLRIPSRKKRRVNAMEQSAQRPNGNTIIAMVPVPAE</sequence>
<dbReference type="Proteomes" id="UP001175211">
    <property type="component" value="Unassembled WGS sequence"/>
</dbReference>
<name>A0AA39N153_ARMTA</name>
<reference evidence="2" key="1">
    <citation type="submission" date="2023-06" db="EMBL/GenBank/DDBJ databases">
        <authorList>
            <consortium name="Lawrence Berkeley National Laboratory"/>
            <person name="Ahrendt S."/>
            <person name="Sahu N."/>
            <person name="Indic B."/>
            <person name="Wong-Bajracharya J."/>
            <person name="Merenyi Z."/>
            <person name="Ke H.-M."/>
            <person name="Monk M."/>
            <person name="Kocsube S."/>
            <person name="Drula E."/>
            <person name="Lipzen A."/>
            <person name="Balint B."/>
            <person name="Henrissat B."/>
            <person name="Andreopoulos B."/>
            <person name="Martin F.M."/>
            <person name="Harder C.B."/>
            <person name="Rigling D."/>
            <person name="Ford K.L."/>
            <person name="Foster G.D."/>
            <person name="Pangilinan J."/>
            <person name="Papanicolaou A."/>
            <person name="Barry K."/>
            <person name="LaButti K."/>
            <person name="Viragh M."/>
            <person name="Koriabine M."/>
            <person name="Yan M."/>
            <person name="Riley R."/>
            <person name="Champramary S."/>
            <person name="Plett K.L."/>
            <person name="Tsai I.J."/>
            <person name="Slot J."/>
            <person name="Sipos G."/>
            <person name="Plett J."/>
            <person name="Nagy L.G."/>
            <person name="Grigoriev I.V."/>
        </authorList>
    </citation>
    <scope>NUCLEOTIDE SEQUENCE</scope>
    <source>
        <strain evidence="2">CCBAS 213</strain>
    </source>
</reference>
<comment type="caution">
    <text evidence="2">The sequence shown here is derived from an EMBL/GenBank/DDBJ whole genome shotgun (WGS) entry which is preliminary data.</text>
</comment>
<keyword evidence="3" id="KW-1185">Reference proteome</keyword>
<feature type="region of interest" description="Disordered" evidence="1">
    <location>
        <begin position="88"/>
        <end position="107"/>
    </location>
</feature>
<organism evidence="2 3">
    <name type="scientific">Armillaria tabescens</name>
    <name type="common">Ringless honey mushroom</name>
    <name type="synonym">Agaricus tabescens</name>
    <dbReference type="NCBI Taxonomy" id="1929756"/>
    <lineage>
        <taxon>Eukaryota</taxon>
        <taxon>Fungi</taxon>
        <taxon>Dikarya</taxon>
        <taxon>Basidiomycota</taxon>
        <taxon>Agaricomycotina</taxon>
        <taxon>Agaricomycetes</taxon>
        <taxon>Agaricomycetidae</taxon>
        <taxon>Agaricales</taxon>
        <taxon>Marasmiineae</taxon>
        <taxon>Physalacriaceae</taxon>
        <taxon>Desarmillaria</taxon>
    </lineage>
</organism>
<feature type="compositionally biased region" description="Polar residues" evidence="1">
    <location>
        <begin position="88"/>
        <end position="97"/>
    </location>
</feature>
<protein>
    <submittedName>
        <fullName evidence="2">Uncharacterized protein</fullName>
    </submittedName>
</protein>
<evidence type="ECO:0000313" key="2">
    <source>
        <dbReference type="EMBL" id="KAK0454127.1"/>
    </source>
</evidence>
<evidence type="ECO:0000313" key="3">
    <source>
        <dbReference type="Proteomes" id="UP001175211"/>
    </source>
</evidence>
<feature type="region of interest" description="Disordered" evidence="1">
    <location>
        <begin position="117"/>
        <end position="142"/>
    </location>
</feature>
<gene>
    <name evidence="2" type="ORF">EV420DRAFT_620707</name>
</gene>
<evidence type="ECO:0000256" key="1">
    <source>
        <dbReference type="SAM" id="MobiDB-lite"/>
    </source>
</evidence>
<dbReference type="EMBL" id="JAUEPS010000028">
    <property type="protein sequence ID" value="KAK0454127.1"/>
    <property type="molecule type" value="Genomic_DNA"/>
</dbReference>
<accession>A0AA39N153</accession>
<dbReference type="AlphaFoldDB" id="A0AA39N153"/>